<evidence type="ECO:0000313" key="2">
    <source>
        <dbReference type="Proteomes" id="UP000886595"/>
    </source>
</evidence>
<organism evidence="1 2">
    <name type="scientific">Brassica carinata</name>
    <name type="common">Ethiopian mustard</name>
    <name type="synonym">Abyssinian cabbage</name>
    <dbReference type="NCBI Taxonomy" id="52824"/>
    <lineage>
        <taxon>Eukaryota</taxon>
        <taxon>Viridiplantae</taxon>
        <taxon>Streptophyta</taxon>
        <taxon>Embryophyta</taxon>
        <taxon>Tracheophyta</taxon>
        <taxon>Spermatophyta</taxon>
        <taxon>Magnoliopsida</taxon>
        <taxon>eudicotyledons</taxon>
        <taxon>Gunneridae</taxon>
        <taxon>Pentapetalae</taxon>
        <taxon>rosids</taxon>
        <taxon>malvids</taxon>
        <taxon>Brassicales</taxon>
        <taxon>Brassicaceae</taxon>
        <taxon>Brassiceae</taxon>
        <taxon>Brassica</taxon>
    </lineage>
</organism>
<proteinExistence type="predicted"/>
<gene>
    <name evidence="1" type="ORF">Bca52824_000618</name>
</gene>
<comment type="caution">
    <text evidence="1">The sequence shown here is derived from an EMBL/GenBank/DDBJ whole genome shotgun (WGS) entry which is preliminary data.</text>
</comment>
<evidence type="ECO:0000313" key="1">
    <source>
        <dbReference type="EMBL" id="KAG2329438.1"/>
    </source>
</evidence>
<protein>
    <recommendedName>
        <fullName evidence="3">F-box associated domain-containing protein</fullName>
    </recommendedName>
</protein>
<keyword evidence="2" id="KW-1185">Reference proteome</keyword>
<dbReference type="EMBL" id="JAAMPC010000001">
    <property type="protein sequence ID" value="KAG2329438.1"/>
    <property type="molecule type" value="Genomic_DNA"/>
</dbReference>
<sequence>MRYPTRGDKINQLGLEMAKTDVTRYGFEINAGNSWTCSKTTLTCHSSNLDDRMKNPVYLEGIIAFNPIIEQARLIQIDFPQGLTSRILFAHGVNSLSLVSWKEEIIYVYALKNILRIDKNRVDWYVEAYNGKCLVLQSFYNGGVVPVDDLIANKWEVMCSVPIWCDANRDFFLSTPSSSSVVGLDEILACGDRSISSLRLIMGLVDGSLSEKVEKQHGAMQIENTLYEQDTNKKRRMV</sequence>
<name>A0A8X8BCH8_BRACI</name>
<dbReference type="Proteomes" id="UP000886595">
    <property type="component" value="Unassembled WGS sequence"/>
</dbReference>
<dbReference type="AlphaFoldDB" id="A0A8X8BCH8"/>
<dbReference type="OrthoDB" id="10494768at2759"/>
<evidence type="ECO:0008006" key="3">
    <source>
        <dbReference type="Google" id="ProtNLM"/>
    </source>
</evidence>
<accession>A0A8X8BCH8</accession>
<reference evidence="1 2" key="1">
    <citation type="submission" date="2020-02" db="EMBL/GenBank/DDBJ databases">
        <authorList>
            <person name="Ma Q."/>
            <person name="Huang Y."/>
            <person name="Song X."/>
            <person name="Pei D."/>
        </authorList>
    </citation>
    <scope>NUCLEOTIDE SEQUENCE [LARGE SCALE GENOMIC DNA]</scope>
    <source>
        <strain evidence="1">Sxm20200214</strain>
        <tissue evidence="1">Leaf</tissue>
    </source>
</reference>